<dbReference type="HOGENOM" id="CLU_1020086_0_0_1"/>
<dbReference type="InParanoid" id="A0A066VGW2"/>
<feature type="region of interest" description="Disordered" evidence="1">
    <location>
        <begin position="1"/>
        <end position="122"/>
    </location>
</feature>
<reference evidence="2 3" key="1">
    <citation type="submission" date="2014-05" db="EMBL/GenBank/DDBJ databases">
        <title>Draft genome sequence of a rare smut relative, Tilletiaria anomala UBC 951.</title>
        <authorList>
            <consortium name="DOE Joint Genome Institute"/>
            <person name="Toome M."/>
            <person name="Kuo A."/>
            <person name="Henrissat B."/>
            <person name="Lipzen A."/>
            <person name="Tritt A."/>
            <person name="Yoshinaga Y."/>
            <person name="Zane M."/>
            <person name="Barry K."/>
            <person name="Grigoriev I.V."/>
            <person name="Spatafora J.W."/>
            <person name="Aimea M.C."/>
        </authorList>
    </citation>
    <scope>NUCLEOTIDE SEQUENCE [LARGE SCALE GENOMIC DNA]</scope>
    <source>
        <strain evidence="2 3">UBC 951</strain>
    </source>
</reference>
<sequence length="273" mass="29202">MSHGGESVSSLDSTNDKANGHISSGSQFGVEKGEHIARRQLGSEAHHAGTDIKGKGRATDNPFSDPSDPEYESTLSRSASSNKPRPTAHHPIVTIGGTPVVRRHLGHRIGPDGQELPSIVSTDADATGKYDMKRGGASYGKLARKPGTITEDVEEDRHAAIDGDAGAGAAIARQIGERAPPSRKSTADSRFNEIDLEDNTEEEEDSHPHGHSEEQGAVTPRQVQLGTGQGRGRHGQLHSRPAGAHEEGRRVAWWTEWLFCCGGPPPDDEQVRC</sequence>
<protein>
    <submittedName>
        <fullName evidence="2">Uncharacterized protein</fullName>
    </submittedName>
</protein>
<dbReference type="RefSeq" id="XP_013241557.1">
    <property type="nucleotide sequence ID" value="XM_013386103.1"/>
</dbReference>
<dbReference type="EMBL" id="JMSN01000085">
    <property type="protein sequence ID" value="KDN40967.1"/>
    <property type="molecule type" value="Genomic_DNA"/>
</dbReference>
<keyword evidence="3" id="KW-1185">Reference proteome</keyword>
<feature type="compositionally biased region" description="Basic and acidic residues" evidence="1">
    <location>
        <begin position="44"/>
        <end position="58"/>
    </location>
</feature>
<evidence type="ECO:0000313" key="2">
    <source>
        <dbReference type="EMBL" id="KDN40967.1"/>
    </source>
</evidence>
<evidence type="ECO:0000256" key="1">
    <source>
        <dbReference type="SAM" id="MobiDB-lite"/>
    </source>
</evidence>
<evidence type="ECO:0000313" key="3">
    <source>
        <dbReference type="Proteomes" id="UP000027361"/>
    </source>
</evidence>
<feature type="compositionally biased region" description="Acidic residues" evidence="1">
    <location>
        <begin position="194"/>
        <end position="205"/>
    </location>
</feature>
<accession>A0A066VGW2</accession>
<feature type="region of interest" description="Disordered" evidence="1">
    <location>
        <begin position="171"/>
        <end position="247"/>
    </location>
</feature>
<organism evidence="2 3">
    <name type="scientific">Tilletiaria anomala (strain ATCC 24038 / CBS 436.72 / UBC 951)</name>
    <dbReference type="NCBI Taxonomy" id="1037660"/>
    <lineage>
        <taxon>Eukaryota</taxon>
        <taxon>Fungi</taxon>
        <taxon>Dikarya</taxon>
        <taxon>Basidiomycota</taxon>
        <taxon>Ustilaginomycotina</taxon>
        <taxon>Exobasidiomycetes</taxon>
        <taxon>Georgefischeriales</taxon>
        <taxon>Tilletiariaceae</taxon>
        <taxon>Tilletiaria</taxon>
    </lineage>
</organism>
<dbReference type="AlphaFoldDB" id="A0A066VGW2"/>
<gene>
    <name evidence="2" type="ORF">K437DRAFT_258471</name>
</gene>
<feature type="compositionally biased region" description="Polar residues" evidence="1">
    <location>
        <begin position="73"/>
        <end position="84"/>
    </location>
</feature>
<dbReference type="Proteomes" id="UP000027361">
    <property type="component" value="Unassembled WGS sequence"/>
</dbReference>
<proteinExistence type="predicted"/>
<dbReference type="GeneID" id="25264992"/>
<name>A0A066VGW2_TILAU</name>
<comment type="caution">
    <text evidence="2">The sequence shown here is derived from an EMBL/GenBank/DDBJ whole genome shotgun (WGS) entry which is preliminary data.</text>
</comment>